<dbReference type="OrthoDB" id="2628546at2"/>
<dbReference type="AlphaFoldDB" id="A0A4S4BSL5"/>
<dbReference type="EMBL" id="SSOB01000017">
    <property type="protein sequence ID" value="THF78041.1"/>
    <property type="molecule type" value="Genomic_DNA"/>
</dbReference>
<feature type="transmembrane region" description="Helical" evidence="1">
    <location>
        <begin position="89"/>
        <end position="107"/>
    </location>
</feature>
<name>A0A4S4BSL5_9BACL</name>
<gene>
    <name evidence="2" type="ORF">E6C55_15195</name>
</gene>
<accession>A0A4S4BSL5</accession>
<keyword evidence="1" id="KW-0472">Membrane</keyword>
<feature type="transmembrane region" description="Helical" evidence="1">
    <location>
        <begin position="20"/>
        <end position="40"/>
    </location>
</feature>
<keyword evidence="1" id="KW-1133">Transmembrane helix</keyword>
<evidence type="ECO:0000313" key="3">
    <source>
        <dbReference type="Proteomes" id="UP000310636"/>
    </source>
</evidence>
<dbReference type="RefSeq" id="WP_136370652.1">
    <property type="nucleotide sequence ID" value="NZ_SSOB01000017.1"/>
</dbReference>
<reference evidence="2 3" key="1">
    <citation type="submission" date="2019-04" db="EMBL/GenBank/DDBJ databases">
        <title>Cohnella sp. nov. isolated from preserved vegetables.</title>
        <authorList>
            <person name="Lin S.-Y."/>
            <person name="Hung M.-H."/>
            <person name="Young C.-C."/>
        </authorList>
    </citation>
    <scope>NUCLEOTIDE SEQUENCE [LARGE SCALE GENOMIC DNA]</scope>
    <source>
        <strain evidence="2 3">CC-MHH1044</strain>
    </source>
</reference>
<evidence type="ECO:0000256" key="1">
    <source>
        <dbReference type="SAM" id="Phobius"/>
    </source>
</evidence>
<sequence>MAQFAAVLRELKGWLSSFSIVRLLVPYSVHLMLGGLAVLFLEDIMWEAATYKNYDTIDLLFNTIPLHALAYYGFYCGIWLALVSAGIKYLPYALWGYAFLALFPFHGLVLMNFIQTVLYAAAGALLFQFVASSSSGASSKGASA</sequence>
<evidence type="ECO:0000313" key="2">
    <source>
        <dbReference type="EMBL" id="THF78041.1"/>
    </source>
</evidence>
<feature type="transmembrane region" description="Helical" evidence="1">
    <location>
        <begin position="60"/>
        <end position="82"/>
    </location>
</feature>
<keyword evidence="1" id="KW-0812">Transmembrane</keyword>
<dbReference type="Proteomes" id="UP000310636">
    <property type="component" value="Unassembled WGS sequence"/>
</dbReference>
<keyword evidence="3" id="KW-1185">Reference proteome</keyword>
<comment type="caution">
    <text evidence="2">The sequence shown here is derived from an EMBL/GenBank/DDBJ whole genome shotgun (WGS) entry which is preliminary data.</text>
</comment>
<protein>
    <submittedName>
        <fullName evidence="2">Uncharacterized protein</fullName>
    </submittedName>
</protein>
<proteinExistence type="predicted"/>
<organism evidence="2 3">
    <name type="scientific">Cohnella fermenti</name>
    <dbReference type="NCBI Taxonomy" id="2565925"/>
    <lineage>
        <taxon>Bacteria</taxon>
        <taxon>Bacillati</taxon>
        <taxon>Bacillota</taxon>
        <taxon>Bacilli</taxon>
        <taxon>Bacillales</taxon>
        <taxon>Paenibacillaceae</taxon>
        <taxon>Cohnella</taxon>
    </lineage>
</organism>